<dbReference type="Pfam" id="PF01351">
    <property type="entry name" value="RNase_HII"/>
    <property type="match status" value="1"/>
</dbReference>
<dbReference type="GO" id="GO:0004523">
    <property type="term" value="F:RNA-DNA hybrid ribonuclease activity"/>
    <property type="evidence" value="ECO:0007669"/>
    <property type="project" value="UniProtKB-EC"/>
</dbReference>
<proteinExistence type="inferred from homology"/>
<evidence type="ECO:0000256" key="2">
    <source>
        <dbReference type="ARBA" id="ARBA00001936"/>
    </source>
</evidence>
<evidence type="ECO:0000256" key="1">
    <source>
        <dbReference type="ARBA" id="ARBA00000077"/>
    </source>
</evidence>
<comment type="cofactor">
    <cofactor evidence="3">
        <name>Mg(2+)</name>
        <dbReference type="ChEBI" id="CHEBI:18420"/>
    </cofactor>
</comment>
<comment type="similarity">
    <text evidence="5">Belongs to the RNase HII family.</text>
</comment>
<keyword evidence="9" id="KW-0540">Nuclease</keyword>
<dbReference type="GO" id="GO:0032299">
    <property type="term" value="C:ribonuclease H2 complex"/>
    <property type="evidence" value="ECO:0007669"/>
    <property type="project" value="TreeGrafter"/>
</dbReference>
<evidence type="ECO:0000256" key="11">
    <source>
        <dbReference type="ARBA" id="ARBA00022759"/>
    </source>
</evidence>
<dbReference type="CDD" id="cd07182">
    <property type="entry name" value="RNase_HII_bacteria_HII_like"/>
    <property type="match status" value="1"/>
</dbReference>
<dbReference type="EMBL" id="OP765507">
    <property type="protein sequence ID" value="UZT29020.1"/>
    <property type="molecule type" value="Genomic_DNA"/>
</dbReference>
<feature type="domain" description="RNase H type-2" evidence="14">
    <location>
        <begin position="24"/>
        <end position="246"/>
    </location>
</feature>
<keyword evidence="12" id="KW-0378">Hydrolase</keyword>
<evidence type="ECO:0000256" key="13">
    <source>
        <dbReference type="ARBA" id="ARBA00023211"/>
    </source>
</evidence>
<comment type="subcellular location">
    <subcellularLocation>
        <location evidence="4">Cytoplasm</location>
    </subcellularLocation>
</comment>
<dbReference type="InterPro" id="IPR012337">
    <property type="entry name" value="RNaseH-like_sf"/>
</dbReference>
<reference evidence="15" key="1">
    <citation type="submission" date="2022-10" db="EMBL/GenBank/DDBJ databases">
        <title>Genomics discovery of giant fungal viruses from subsurface oceanic crustal fluids.</title>
        <authorList>
            <person name="Bhattacharjee A.S."/>
            <person name="Schulz F."/>
            <person name="Woyke T."/>
            <person name="Orcutt B.N."/>
            <person name="Matinez Martinez J."/>
        </authorList>
    </citation>
    <scope>NUCLEOTIDE SEQUENCE</scope>
    <source>
        <strain evidence="15">VSAG1.JdFR</strain>
        <strain evidence="16">VSAG8.JdFR</strain>
    </source>
</reference>
<keyword evidence="13" id="KW-0464">Manganese</keyword>
<evidence type="ECO:0000256" key="7">
    <source>
        <dbReference type="ARBA" id="ARBA00019179"/>
    </source>
</evidence>
<dbReference type="GO" id="GO:0006298">
    <property type="term" value="P:mismatch repair"/>
    <property type="evidence" value="ECO:0007669"/>
    <property type="project" value="TreeGrafter"/>
</dbReference>
<dbReference type="SUPFAM" id="SSF53098">
    <property type="entry name" value="Ribonuclease H-like"/>
    <property type="match status" value="1"/>
</dbReference>
<organism evidence="15">
    <name type="scientific">Nucleocytoviricota sp</name>
    <dbReference type="NCBI Taxonomy" id="2809609"/>
    <lineage>
        <taxon>Viruses</taxon>
        <taxon>Varidnaviria</taxon>
        <taxon>Bamfordvirae</taxon>
        <taxon>Nucleocytoviricota</taxon>
    </lineage>
</organism>
<dbReference type="GO" id="GO:0046872">
    <property type="term" value="F:metal ion binding"/>
    <property type="evidence" value="ECO:0007669"/>
    <property type="project" value="UniProtKB-KW"/>
</dbReference>
<dbReference type="Gene3D" id="3.30.420.10">
    <property type="entry name" value="Ribonuclease H-like superfamily/Ribonuclease H"/>
    <property type="match status" value="1"/>
</dbReference>
<dbReference type="InterPro" id="IPR024567">
    <property type="entry name" value="RNase_HII/HIII_dom"/>
</dbReference>
<evidence type="ECO:0000256" key="12">
    <source>
        <dbReference type="ARBA" id="ARBA00022801"/>
    </source>
</evidence>
<accession>A0A9E8G8E5</accession>
<comment type="catalytic activity">
    <reaction evidence="1">
        <text>Endonucleolytic cleavage to 5'-phosphomonoester.</text>
        <dbReference type="EC" id="3.1.26.4"/>
    </reaction>
</comment>
<keyword evidence="10" id="KW-0479">Metal-binding</keyword>
<dbReference type="GO" id="GO:0043137">
    <property type="term" value="P:DNA replication, removal of RNA primer"/>
    <property type="evidence" value="ECO:0007669"/>
    <property type="project" value="TreeGrafter"/>
</dbReference>
<keyword evidence="8" id="KW-0963">Cytoplasm</keyword>
<evidence type="ECO:0000256" key="3">
    <source>
        <dbReference type="ARBA" id="ARBA00001946"/>
    </source>
</evidence>
<dbReference type="PANTHER" id="PTHR10954:SF18">
    <property type="entry name" value="RIBONUCLEASE HII"/>
    <property type="match status" value="1"/>
</dbReference>
<evidence type="ECO:0000256" key="5">
    <source>
        <dbReference type="ARBA" id="ARBA00007383"/>
    </source>
</evidence>
<dbReference type="PROSITE" id="PS51975">
    <property type="entry name" value="RNASE_H_2"/>
    <property type="match status" value="1"/>
</dbReference>
<evidence type="ECO:0000256" key="6">
    <source>
        <dbReference type="ARBA" id="ARBA00012180"/>
    </source>
</evidence>
<dbReference type="GO" id="GO:0003723">
    <property type="term" value="F:RNA binding"/>
    <property type="evidence" value="ECO:0007669"/>
    <property type="project" value="InterPro"/>
</dbReference>
<evidence type="ECO:0000259" key="14">
    <source>
        <dbReference type="PROSITE" id="PS51975"/>
    </source>
</evidence>
<evidence type="ECO:0000256" key="8">
    <source>
        <dbReference type="ARBA" id="ARBA00022490"/>
    </source>
</evidence>
<keyword evidence="11" id="KW-0255">Endonuclease</keyword>
<protein>
    <recommendedName>
        <fullName evidence="7">Ribonuclease HII</fullName>
        <ecNumber evidence="6">3.1.26.4</ecNumber>
    </recommendedName>
</protein>
<evidence type="ECO:0000313" key="16">
    <source>
        <dbReference type="EMBL" id="UZT29179.1"/>
    </source>
</evidence>
<dbReference type="InterPro" id="IPR036397">
    <property type="entry name" value="RNaseH_sf"/>
</dbReference>
<evidence type="ECO:0000256" key="4">
    <source>
        <dbReference type="ARBA" id="ARBA00004496"/>
    </source>
</evidence>
<dbReference type="InterPro" id="IPR022898">
    <property type="entry name" value="RNase_HII"/>
</dbReference>
<sequence>MPVSNRKKEINKEPLIKFFSDDLFDEIGVDEVGRGPLFGRVYCAAVILPRNNIFKYELLKDSKKFSSKKKLLEVYEYIKENALCYNVSWIDEKLIDKENILVSTHKCMHKCISNLLNKMDLIYHDNDKKTYNEKYFILIDGNSFKNFNYFNNITNQIENINHTCIEGGDNKYCSIAAASIIAKVERDKYIEELCKKNEKLILYYDLLNNKGYGTKKHLDGIKNYGITNMHRKSFGICKISDINNNINLEPNFDYNDNENEVDSSICF</sequence>
<evidence type="ECO:0000256" key="10">
    <source>
        <dbReference type="ARBA" id="ARBA00022723"/>
    </source>
</evidence>
<comment type="cofactor">
    <cofactor evidence="2">
        <name>Mn(2+)</name>
        <dbReference type="ChEBI" id="CHEBI:29035"/>
    </cofactor>
</comment>
<dbReference type="PANTHER" id="PTHR10954">
    <property type="entry name" value="RIBONUCLEASE H2 SUBUNIT A"/>
    <property type="match status" value="1"/>
</dbReference>
<evidence type="ECO:0000313" key="15">
    <source>
        <dbReference type="EMBL" id="UZT29020.1"/>
    </source>
</evidence>
<dbReference type="EMBL" id="OP765584">
    <property type="protein sequence ID" value="UZT29179.1"/>
    <property type="molecule type" value="Genomic_DNA"/>
</dbReference>
<evidence type="ECO:0000256" key="9">
    <source>
        <dbReference type="ARBA" id="ARBA00022722"/>
    </source>
</evidence>
<name>A0A9E8G8E5_9VIRU</name>
<dbReference type="InterPro" id="IPR001352">
    <property type="entry name" value="RNase_HII/HIII"/>
</dbReference>
<dbReference type="EC" id="3.1.26.4" evidence="6"/>